<name>A0ABV3TBY9_9GAMM</name>
<dbReference type="EMBL" id="JBAKFM010000002">
    <property type="protein sequence ID" value="MEX0469129.1"/>
    <property type="molecule type" value="Genomic_DNA"/>
</dbReference>
<sequence>MAAARELAASLVDWSVDVIDPVLMRLCDAHAPGYPGVRYRIGCGRQTCYRHQPGGRGHTITYGVGMVADHLCGNHHQWTHTREIARHRFVDGNTSPPCALAHIAIHETAHALQSHRGGRRRGSVHNAAFYKAVGDLYDALGRDRLMDGTRQLERAFVQGRASAGVTGAEGKPDPRAPINPATKFCKGQQVCFATPQGQVITAHIDRVNKVTCTVTCMQSGQGYRVPHALLWP</sequence>
<proteinExistence type="predicted"/>
<evidence type="ECO:0000313" key="1">
    <source>
        <dbReference type="EMBL" id="MEX0469129.1"/>
    </source>
</evidence>
<reference evidence="1 2" key="1">
    <citation type="submission" date="2024-02" db="EMBL/GenBank/DDBJ databases">
        <title>New especies of Spiribacter isolated from saline water.</title>
        <authorList>
            <person name="Leon M.J."/>
            <person name="De La Haba R."/>
            <person name="Sanchez-Porro C."/>
            <person name="Ventosa A."/>
        </authorList>
    </citation>
    <scope>NUCLEOTIDE SEQUENCE [LARGE SCALE GENOMIC DNA]</scope>
    <source>
        <strain evidence="2">ag22IC6-390</strain>
    </source>
</reference>
<organism evidence="1 2">
    <name type="scientific">Spiribacter pallidus</name>
    <dbReference type="NCBI Taxonomy" id="1987936"/>
    <lineage>
        <taxon>Bacteria</taxon>
        <taxon>Pseudomonadati</taxon>
        <taxon>Pseudomonadota</taxon>
        <taxon>Gammaproteobacteria</taxon>
        <taxon>Chromatiales</taxon>
        <taxon>Ectothiorhodospiraceae</taxon>
        <taxon>Spiribacter</taxon>
    </lineage>
</organism>
<dbReference type="RefSeq" id="WP_367958638.1">
    <property type="nucleotide sequence ID" value="NZ_JBAKFH010000002.1"/>
</dbReference>
<gene>
    <name evidence="1" type="ORF">V6X73_05250</name>
</gene>
<accession>A0ABV3TBY9</accession>
<comment type="caution">
    <text evidence="1">The sequence shown here is derived from an EMBL/GenBank/DDBJ whole genome shotgun (WGS) entry which is preliminary data.</text>
</comment>
<protein>
    <recommendedName>
        <fullName evidence="3">SprT-like domain-containing protein</fullName>
    </recommendedName>
</protein>
<evidence type="ECO:0008006" key="3">
    <source>
        <dbReference type="Google" id="ProtNLM"/>
    </source>
</evidence>
<keyword evidence="2" id="KW-1185">Reference proteome</keyword>
<evidence type="ECO:0000313" key="2">
    <source>
        <dbReference type="Proteomes" id="UP001556709"/>
    </source>
</evidence>
<dbReference type="Proteomes" id="UP001556709">
    <property type="component" value="Unassembled WGS sequence"/>
</dbReference>